<evidence type="ECO:0000256" key="1">
    <source>
        <dbReference type="ARBA" id="ARBA00004141"/>
    </source>
</evidence>
<evidence type="ECO:0000256" key="2">
    <source>
        <dbReference type="ARBA" id="ARBA00004162"/>
    </source>
</evidence>
<dbReference type="GO" id="GO:0005886">
    <property type="term" value="C:plasma membrane"/>
    <property type="evidence" value="ECO:0007669"/>
    <property type="project" value="UniProtKB-SubCell"/>
</dbReference>
<evidence type="ECO:0000256" key="11">
    <source>
        <dbReference type="PROSITE-ProRule" id="PRU00121"/>
    </source>
</evidence>
<dbReference type="InterPro" id="IPR013806">
    <property type="entry name" value="Kringle-like"/>
</dbReference>
<dbReference type="PANTHER" id="PTHR46335:SF1">
    <property type="entry name" value="CUBILIN"/>
    <property type="match status" value="1"/>
</dbReference>
<dbReference type="Gene3D" id="2.70.170.10">
    <property type="entry name" value="Neurotransmitter-gated ion-channel ligand-binding domain"/>
    <property type="match status" value="1"/>
</dbReference>
<evidence type="ECO:0000313" key="21">
    <source>
        <dbReference type="EMBL" id="CAH1254188.1"/>
    </source>
</evidence>
<dbReference type="Gene3D" id="2.10.70.10">
    <property type="entry name" value="Complement Module, domain 1"/>
    <property type="match status" value="1"/>
</dbReference>
<dbReference type="InterPro" id="IPR000001">
    <property type="entry name" value="Kringle"/>
</dbReference>
<name>A0A8J9ZGF4_BRALA</name>
<dbReference type="Pfam" id="PF00084">
    <property type="entry name" value="Sushi"/>
    <property type="match status" value="1"/>
</dbReference>
<keyword evidence="14" id="KW-0175">Coiled coil</keyword>
<dbReference type="OrthoDB" id="6369184at2759"/>
<dbReference type="CDD" id="cd00112">
    <property type="entry name" value="LDLa"/>
    <property type="match status" value="2"/>
</dbReference>
<dbReference type="PROSITE" id="PS50070">
    <property type="entry name" value="KRINGLE_2"/>
    <property type="match status" value="1"/>
</dbReference>
<dbReference type="Gene3D" id="4.10.400.10">
    <property type="entry name" value="Low-density Lipoprotein Receptor"/>
    <property type="match status" value="2"/>
</dbReference>
<dbReference type="Pfam" id="PF02931">
    <property type="entry name" value="Neur_chan_LBD"/>
    <property type="match status" value="1"/>
</dbReference>
<feature type="transmembrane region" description="Helical" evidence="15">
    <location>
        <begin position="1190"/>
        <end position="1208"/>
    </location>
</feature>
<feature type="domain" description="CUB" evidence="17">
    <location>
        <begin position="350"/>
        <end position="477"/>
    </location>
</feature>
<keyword evidence="22" id="KW-1185">Reference proteome</keyword>
<dbReference type="InterPro" id="IPR038178">
    <property type="entry name" value="Kringle_sf"/>
</dbReference>
<feature type="disulfide bond" evidence="12">
    <location>
        <begin position="504"/>
        <end position="519"/>
    </location>
</feature>
<dbReference type="SUPFAM" id="SSF57535">
    <property type="entry name" value="Complement control module/SCR domain"/>
    <property type="match status" value="1"/>
</dbReference>
<dbReference type="Pfam" id="PF00057">
    <property type="entry name" value="Ldl_recept_a"/>
    <property type="match status" value="2"/>
</dbReference>
<feature type="domain" description="FZ" evidence="18">
    <location>
        <begin position="215"/>
        <end position="331"/>
    </location>
</feature>
<keyword evidence="4" id="KW-0597">Phosphoprotein</keyword>
<accession>A0A8J9ZGF4</accession>
<dbReference type="Proteomes" id="UP000838412">
    <property type="component" value="Chromosome 2"/>
</dbReference>
<dbReference type="CDD" id="cd00033">
    <property type="entry name" value="CCP"/>
    <property type="match status" value="1"/>
</dbReference>
<evidence type="ECO:0000256" key="14">
    <source>
        <dbReference type="SAM" id="Coils"/>
    </source>
</evidence>
<feature type="disulfide bond" evidence="10">
    <location>
        <begin position="572"/>
        <end position="610"/>
    </location>
</feature>
<keyword evidence="7" id="KW-0067">ATP-binding</keyword>
<dbReference type="SUPFAM" id="SSF57424">
    <property type="entry name" value="LDL receptor-like module"/>
    <property type="match status" value="2"/>
</dbReference>
<dbReference type="InterPro" id="IPR036055">
    <property type="entry name" value="LDL_receptor-like_sf"/>
</dbReference>
<evidence type="ECO:0000256" key="8">
    <source>
        <dbReference type="ARBA" id="ARBA00023157"/>
    </source>
</evidence>
<feature type="chain" id="PRO_5035429946" evidence="16">
    <location>
        <begin position="28"/>
        <end position="1210"/>
    </location>
</feature>
<feature type="disulfide bond" evidence="13">
    <location>
        <begin position="746"/>
        <end position="773"/>
    </location>
</feature>
<evidence type="ECO:0000256" key="13">
    <source>
        <dbReference type="PROSITE-ProRule" id="PRU00302"/>
    </source>
</evidence>
<dbReference type="Pfam" id="PF02932">
    <property type="entry name" value="Neur_chan_memb"/>
    <property type="match status" value="1"/>
</dbReference>
<keyword evidence="16" id="KW-0732">Signal</keyword>
<dbReference type="Gene3D" id="2.40.20.10">
    <property type="entry name" value="Plasminogen Kringle 4"/>
    <property type="match status" value="1"/>
</dbReference>
<protein>
    <submittedName>
        <fullName evidence="21">CHRNA1 protein</fullName>
    </submittedName>
</protein>
<feature type="coiled-coil region" evidence="14">
    <location>
        <begin position="1150"/>
        <end position="1177"/>
    </location>
</feature>
<evidence type="ECO:0000256" key="10">
    <source>
        <dbReference type="PROSITE-ProRule" id="PRU00090"/>
    </source>
</evidence>
<evidence type="ECO:0000256" key="15">
    <source>
        <dbReference type="SAM" id="Phobius"/>
    </source>
</evidence>
<sequence length="1210" mass="134633">MTAGWCGQARLVVSLFLLFHMTVGTAAQGQYKNIPDCGQQSLGADSGYVFTPNHPDLYPRNLDCTWTISVDIDKRVVLTFDSFDVEYHHHCDNDYVLLEGKDGDTINENSDGEVTGIYPGVDLWKRTMDGGKFCGTKPGNFTVMRNYTSRTNIMTVTFKSDEWVSRTGFNASFVAVDKDPPTCSEHEKVCDDLLGCVAFAKICDGSDDCEDKSDEQNCACEQIPTELSICKGTIDYGTMVYPNLYGHENETVLLKSPILDKLRALQSTPHPCHDDVFAFVCALLAPKCADNRIKPPCRVWCPDIRASCQNLTDLVPDICATLPFSEDCFINRAKDATNQQGPVDSGSGDCGGVLRGPTATFQSPNFGTGNYDNNRDCVWSIRVSPHFVPEITFHSFKLEGGPTDGNCPYDYVRIFDGEWPDSKFTSYRFQSGETPERLCGELTREYVVRPKSYIVSVIFSSDGKNPKEGFRASYITRDRGNLTCQRGEEKCDDEAQCIPLSIFCDGKFDCWDKSDEEGCQCDPLRGELEDLCARRDGANYVSFPNMIGHKTASELQNTPVYDSLKRLMRSPCHDDIGVFVCEMMSPSCDRSTATSKAPCRSWCEEIRSACEGEDEWPEDFPSCDIIEGQDVNNCVQGQTAQLCYHGNGANFRGQTAVTETGRSCTAWADHQYEVSNFKWANLDNNYCRNPGNVAERPWCYVDNQWEYCRVQPCSGQFCPNRGLPRNVQATPMKEFYWPGDKVTYQCDSGYTVQGSAVIKCLDNSTWSSSLPTCIVNEYRQLLGDLFDVYSPEAAPSELPVDVTAVFSGRILNIVSLDETGPEVQTEVVLELRWLDKRLSWSPTAYGDIETLQLAHARVWSPTVILQRNADIGFTKWPIADVTLTSAGEVIWLVQTLVTTTCDLDQYLFPYDSMTCPVCLKTDINKGEKLSCPLEGNMTAENNLNCSTSSQTSTGEWAVTITADSANDTGCLKLALQRNPTYHMCTTIAPTIILAILMAITFLIPIDKGDRLGYGMGVLLSMVVSLVVITSFLPRSTHIPFVGTFVVVSMSFMAFFMLVTLAIIIISGKEGDLPPWARTVFLRYMAQFLLMGDLTKKSKKSYTLEAPPSKKDVIFENGSYTNLWEVGTQTGKEKTTGEQTKPVDEDLRAMIEGIKSSIDNLNANIEAMQQDKEEEESEWVVLAHVLDRLSLLLYILASIAAVPLSLYLGRP</sequence>
<evidence type="ECO:0000256" key="3">
    <source>
        <dbReference type="ARBA" id="ARBA00004479"/>
    </source>
</evidence>
<feature type="transmembrane region" description="Helical" evidence="15">
    <location>
        <begin position="1012"/>
        <end position="1032"/>
    </location>
</feature>
<dbReference type="InterPro" id="IPR000859">
    <property type="entry name" value="CUB_dom"/>
</dbReference>
<evidence type="ECO:0000256" key="9">
    <source>
        <dbReference type="PROSITE-ProRule" id="PRU00059"/>
    </source>
</evidence>
<dbReference type="GO" id="GO:0005524">
    <property type="term" value="F:ATP binding"/>
    <property type="evidence" value="ECO:0007669"/>
    <property type="project" value="UniProtKB-KW"/>
</dbReference>
<dbReference type="SMART" id="SM00192">
    <property type="entry name" value="LDLa"/>
    <property type="match status" value="2"/>
</dbReference>
<proteinExistence type="predicted"/>
<dbReference type="InterPro" id="IPR006029">
    <property type="entry name" value="Neurotrans-gated_channel_TM"/>
</dbReference>
<dbReference type="InterPro" id="IPR036719">
    <property type="entry name" value="Neuro-gated_channel_TM_sf"/>
</dbReference>
<dbReference type="PANTHER" id="PTHR46335">
    <property type="entry name" value="CUBILIN"/>
    <property type="match status" value="1"/>
</dbReference>
<keyword evidence="15" id="KW-0812">Transmembrane</keyword>
<dbReference type="PRINTS" id="PR00018">
    <property type="entry name" value="KRINGLE"/>
</dbReference>
<comment type="subcellular location">
    <subcellularLocation>
        <location evidence="2">Cell membrane</location>
        <topology evidence="2">Single-pass membrane protein</topology>
    </subcellularLocation>
    <subcellularLocation>
        <location evidence="1">Membrane</location>
        <topology evidence="1">Multi-pass membrane protein</topology>
    </subcellularLocation>
    <subcellularLocation>
        <location evidence="3">Membrane</location>
        <topology evidence="3">Single-pass type I membrane protein</topology>
    </subcellularLocation>
</comment>
<feature type="domain" description="Sushi" evidence="20">
    <location>
        <begin position="716"/>
        <end position="775"/>
    </location>
</feature>
<dbReference type="InterPro" id="IPR035976">
    <property type="entry name" value="Sushi/SCR/CCP_sf"/>
</dbReference>
<organism evidence="21 22">
    <name type="scientific">Branchiostoma lanceolatum</name>
    <name type="common">Common lancelet</name>
    <name type="synonym">Amphioxus lanceolatum</name>
    <dbReference type="NCBI Taxonomy" id="7740"/>
    <lineage>
        <taxon>Eukaryota</taxon>
        <taxon>Metazoa</taxon>
        <taxon>Chordata</taxon>
        <taxon>Cephalochordata</taxon>
        <taxon>Leptocardii</taxon>
        <taxon>Amphioxiformes</taxon>
        <taxon>Branchiostomatidae</taxon>
        <taxon>Branchiostoma</taxon>
    </lineage>
</organism>
<keyword evidence="13" id="KW-0768">Sushi</keyword>
<dbReference type="CDD" id="cd00108">
    <property type="entry name" value="KR"/>
    <property type="match status" value="1"/>
</dbReference>
<reference evidence="21" key="1">
    <citation type="submission" date="2022-01" db="EMBL/GenBank/DDBJ databases">
        <authorList>
            <person name="Braso-Vives M."/>
        </authorList>
    </citation>
    <scope>NUCLEOTIDE SEQUENCE</scope>
</reference>
<feature type="transmembrane region" description="Helical" evidence="15">
    <location>
        <begin position="1038"/>
        <end position="1065"/>
    </location>
</feature>
<dbReference type="InterPro" id="IPR038050">
    <property type="entry name" value="Neuro_actylchol_rec"/>
</dbReference>
<feature type="disulfide bond" evidence="9">
    <location>
        <begin position="350"/>
        <end position="377"/>
    </location>
</feature>
<dbReference type="EMBL" id="OV696687">
    <property type="protein sequence ID" value="CAH1254188.1"/>
    <property type="molecule type" value="Genomic_DNA"/>
</dbReference>
<evidence type="ECO:0000259" key="19">
    <source>
        <dbReference type="PROSITE" id="PS50070"/>
    </source>
</evidence>
<dbReference type="PROSITE" id="PS50923">
    <property type="entry name" value="SUSHI"/>
    <property type="match status" value="1"/>
</dbReference>
<dbReference type="InterPro" id="IPR036734">
    <property type="entry name" value="Neur_chan_lig-bd_sf"/>
</dbReference>
<evidence type="ECO:0000256" key="7">
    <source>
        <dbReference type="ARBA" id="ARBA00022840"/>
    </source>
</evidence>
<dbReference type="InterPro" id="IPR002172">
    <property type="entry name" value="LDrepeatLR_classA_rpt"/>
</dbReference>
<dbReference type="PRINTS" id="PR00261">
    <property type="entry name" value="LDLRECEPTOR"/>
</dbReference>
<feature type="domain" description="CUB" evidence="17">
    <location>
        <begin position="37"/>
        <end position="176"/>
    </location>
</feature>
<dbReference type="SUPFAM" id="SSF90112">
    <property type="entry name" value="Neurotransmitter-gated ion-channel transmembrane pore"/>
    <property type="match status" value="1"/>
</dbReference>
<evidence type="ECO:0000256" key="5">
    <source>
        <dbReference type="ARBA" id="ARBA00022572"/>
    </source>
</evidence>
<gene>
    <name evidence="21" type="primary">CHRNA1</name>
    <name evidence="21" type="ORF">BLAG_LOCUS13697</name>
</gene>
<evidence type="ECO:0000259" key="17">
    <source>
        <dbReference type="PROSITE" id="PS01180"/>
    </source>
</evidence>
<evidence type="ECO:0000256" key="12">
    <source>
        <dbReference type="PROSITE-ProRule" id="PRU00124"/>
    </source>
</evidence>
<dbReference type="PROSITE" id="PS00021">
    <property type="entry name" value="KRINGLE_1"/>
    <property type="match status" value="1"/>
</dbReference>
<dbReference type="Pfam" id="PF00431">
    <property type="entry name" value="CUB"/>
    <property type="match status" value="2"/>
</dbReference>
<dbReference type="SMART" id="SM00130">
    <property type="entry name" value="KR"/>
    <property type="match status" value="1"/>
</dbReference>
<feature type="domain" description="FZ" evidence="18">
    <location>
        <begin position="516"/>
        <end position="637"/>
    </location>
</feature>
<feature type="disulfide bond" evidence="9">
    <location>
        <begin position="37"/>
        <end position="64"/>
    </location>
</feature>
<dbReference type="SUPFAM" id="SSF57440">
    <property type="entry name" value="Kringle-like"/>
    <property type="match status" value="1"/>
</dbReference>
<comment type="caution">
    <text evidence="11">Lacks conserved residue(s) required for the propagation of feature annotation.</text>
</comment>
<feature type="signal peptide" evidence="16">
    <location>
        <begin position="1"/>
        <end position="27"/>
    </location>
</feature>
<feature type="transmembrane region" description="Helical" evidence="15">
    <location>
        <begin position="986"/>
        <end position="1005"/>
    </location>
</feature>
<evidence type="ECO:0000259" key="18">
    <source>
        <dbReference type="PROSITE" id="PS50038"/>
    </source>
</evidence>
<evidence type="ECO:0000256" key="16">
    <source>
        <dbReference type="SAM" id="SignalP"/>
    </source>
</evidence>
<dbReference type="PROSITE" id="PS50038">
    <property type="entry name" value="FZ"/>
    <property type="match status" value="2"/>
</dbReference>
<dbReference type="PROSITE" id="PS50068">
    <property type="entry name" value="LDLRA_2"/>
    <property type="match status" value="2"/>
</dbReference>
<dbReference type="AlphaFoldDB" id="A0A8J9ZGF4"/>
<dbReference type="PROSITE" id="PS01180">
    <property type="entry name" value="CUB"/>
    <property type="match status" value="2"/>
</dbReference>
<dbReference type="CDD" id="cd00041">
    <property type="entry name" value="CUB"/>
    <property type="match status" value="2"/>
</dbReference>
<dbReference type="Gene3D" id="1.20.58.390">
    <property type="entry name" value="Neurotransmitter-gated ion-channel transmembrane domain"/>
    <property type="match status" value="1"/>
</dbReference>
<dbReference type="InterPro" id="IPR000436">
    <property type="entry name" value="Sushi_SCR_CCP_dom"/>
</dbReference>
<dbReference type="Gene3D" id="2.60.120.290">
    <property type="entry name" value="Spermadhesin, CUB domain"/>
    <property type="match status" value="2"/>
</dbReference>
<keyword evidence="6" id="KW-0547">Nucleotide-binding</keyword>
<dbReference type="InterPro" id="IPR006202">
    <property type="entry name" value="Neur_chan_lig-bd"/>
</dbReference>
<dbReference type="SMART" id="SM00032">
    <property type="entry name" value="CCP"/>
    <property type="match status" value="1"/>
</dbReference>
<dbReference type="InterPro" id="IPR020067">
    <property type="entry name" value="Frizzled_dom"/>
</dbReference>
<evidence type="ECO:0000313" key="22">
    <source>
        <dbReference type="Proteomes" id="UP000838412"/>
    </source>
</evidence>
<dbReference type="SUPFAM" id="SSF63501">
    <property type="entry name" value="Frizzled cysteine-rich domain"/>
    <property type="match status" value="2"/>
</dbReference>
<dbReference type="CDD" id="cd19051">
    <property type="entry name" value="LGIC_TM_cation"/>
    <property type="match status" value="1"/>
</dbReference>
<dbReference type="SUPFAM" id="SSF63712">
    <property type="entry name" value="Nicotinic receptor ligand binding domain-like"/>
    <property type="match status" value="1"/>
</dbReference>
<evidence type="ECO:0000256" key="4">
    <source>
        <dbReference type="ARBA" id="ARBA00022553"/>
    </source>
</evidence>
<dbReference type="Gene3D" id="1.10.2000.10">
    <property type="entry name" value="Frizzled cysteine-rich domain"/>
    <property type="match status" value="2"/>
</dbReference>
<dbReference type="InterPro" id="IPR036790">
    <property type="entry name" value="Frizzled_dom_sf"/>
</dbReference>
<evidence type="ECO:0000256" key="6">
    <source>
        <dbReference type="ARBA" id="ARBA00022741"/>
    </source>
</evidence>
<dbReference type="InterPro" id="IPR018056">
    <property type="entry name" value="Kringle_CS"/>
</dbReference>
<feature type="domain" description="Kringle" evidence="19">
    <location>
        <begin position="642"/>
        <end position="713"/>
    </location>
</feature>
<keyword evidence="5 11" id="KW-0420">Kringle</keyword>
<dbReference type="Pfam" id="PF00051">
    <property type="entry name" value="Kringle"/>
    <property type="match status" value="1"/>
</dbReference>
<dbReference type="SMART" id="SM00042">
    <property type="entry name" value="CUB"/>
    <property type="match status" value="2"/>
</dbReference>
<dbReference type="GO" id="GO:0005230">
    <property type="term" value="F:extracellular ligand-gated monoatomic ion channel activity"/>
    <property type="evidence" value="ECO:0007669"/>
    <property type="project" value="InterPro"/>
</dbReference>
<feature type="disulfide bond" evidence="12">
    <location>
        <begin position="203"/>
        <end position="218"/>
    </location>
</feature>
<dbReference type="CDD" id="cd07066">
    <property type="entry name" value="CRD_FZ"/>
    <property type="match status" value="2"/>
</dbReference>
<dbReference type="Pfam" id="PF01392">
    <property type="entry name" value="Fz"/>
    <property type="match status" value="2"/>
</dbReference>
<dbReference type="SUPFAM" id="SSF49854">
    <property type="entry name" value="Spermadhesin, CUB domain"/>
    <property type="match status" value="2"/>
</dbReference>
<evidence type="ECO:0000259" key="20">
    <source>
        <dbReference type="PROSITE" id="PS50923"/>
    </source>
</evidence>
<dbReference type="InterPro" id="IPR035914">
    <property type="entry name" value="Sperma_CUB_dom_sf"/>
</dbReference>
<keyword evidence="15" id="KW-1133">Transmembrane helix</keyword>
<keyword evidence="8 13" id="KW-1015">Disulfide bond</keyword>
<keyword evidence="15" id="KW-0472">Membrane</keyword>
<dbReference type="SMART" id="SM00063">
    <property type="entry name" value="FRI"/>
    <property type="match status" value="2"/>
</dbReference>